<organism evidence="1 2">
    <name type="scientific">Bacillus phage vB_BsuS_PJN02</name>
    <dbReference type="NCBI Taxonomy" id="2920374"/>
    <lineage>
        <taxon>Viruses</taxon>
        <taxon>Duplodnaviria</taxon>
        <taxon>Heunggongvirae</taxon>
        <taxon>Uroviricota</taxon>
        <taxon>Caudoviricetes</taxon>
        <taxon>Heleneionescovirinae</taxon>
        <taxon>Zhangjivirus</taxon>
        <taxon>Zhangjivirus PJN02</taxon>
    </lineage>
</organism>
<sequence length="102" mass="11872">MFSLDDIKSRIVKDDGVGNYANVSCEEMDWIVELASKAKEYEEIISFIANIDVIFMNPDGTEREWDDEEALKKIDELVTPVWNEVCRKSDEEFSKEMEDVEI</sequence>
<accession>A0AC61TSC4</accession>
<evidence type="ECO:0000313" key="1">
    <source>
        <dbReference type="EMBL" id="UNH58482.1"/>
    </source>
</evidence>
<proteinExistence type="predicted"/>
<evidence type="ECO:0000313" key="2">
    <source>
        <dbReference type="Proteomes" id="UP000829276"/>
    </source>
</evidence>
<reference evidence="1" key="1">
    <citation type="submission" date="2022-02" db="EMBL/GenBank/DDBJ databases">
        <authorList>
            <person name="Nazir A."/>
            <person name="Chen Y."/>
            <person name="Liu Y."/>
        </authorList>
    </citation>
    <scope>NUCLEOTIDE SEQUENCE</scope>
</reference>
<name>A0AC61TSC4_9CAUD</name>
<dbReference type="Proteomes" id="UP000829276">
    <property type="component" value="Segment"/>
</dbReference>
<protein>
    <submittedName>
        <fullName evidence="1">Uncharacterized protein</fullName>
    </submittedName>
</protein>
<dbReference type="EMBL" id="OM634653">
    <property type="protein sequence ID" value="UNH58482.1"/>
    <property type="molecule type" value="Genomic_DNA"/>
</dbReference>
<keyword evidence="2" id="KW-1185">Reference proteome</keyword>